<comment type="caution">
    <text evidence="3">The sequence shown here is derived from an EMBL/GenBank/DDBJ whole genome shotgun (WGS) entry which is preliminary data.</text>
</comment>
<evidence type="ECO:0000313" key="4">
    <source>
        <dbReference type="Proteomes" id="UP000216857"/>
    </source>
</evidence>
<feature type="chain" id="PRO_5012085472" evidence="2">
    <location>
        <begin position="29"/>
        <end position="336"/>
    </location>
</feature>
<dbReference type="Pfam" id="PF03401">
    <property type="entry name" value="TctC"/>
    <property type="match status" value="1"/>
</dbReference>
<dbReference type="Gene3D" id="3.40.190.150">
    <property type="entry name" value="Bordetella uptake gene, domain 1"/>
    <property type="match status" value="1"/>
</dbReference>
<dbReference type="EMBL" id="NEVJ01000003">
    <property type="protein sequence ID" value="OZI21324.1"/>
    <property type="molecule type" value="Genomic_DNA"/>
</dbReference>
<evidence type="ECO:0000256" key="1">
    <source>
        <dbReference type="ARBA" id="ARBA00006987"/>
    </source>
</evidence>
<proteinExistence type="inferred from homology"/>
<dbReference type="PANTHER" id="PTHR42928">
    <property type="entry name" value="TRICARBOXYLATE-BINDING PROTEIN"/>
    <property type="match status" value="1"/>
</dbReference>
<dbReference type="InterPro" id="IPR005064">
    <property type="entry name" value="BUG"/>
</dbReference>
<sequence length="336" mass="35358">MPRRCARVLTAALLGGGMSLGLAMPAHAQTQTPTPSRYPSHPVTMIVGYAAGGATDIVARLLAKSLTQELGQTFVVENRTGANSNIGAETVTRAAPDGYTLYVGSIANTINMTLYSKLNYDVNKDFAPVGMMASVPNILVVNPKVPIKTVKEYIAYAKANPGKLTCASSGSGSSIHLSCELFKIETGTDILHVPYRGSGPAVADLLGGQVDSMFDNMPSSLPHVRAGKLRALGVTSQQRVPFAPDVPTLAESGLPGFSVESWFGLMAPAGTPPAVIERLNTALNEALKSADLRAVYDKSGFVLPPEDNSPKAFGRFIAAETAKWAKVVKTANLKAE</sequence>
<dbReference type="InterPro" id="IPR042100">
    <property type="entry name" value="Bug_dom1"/>
</dbReference>
<dbReference type="SUPFAM" id="SSF53850">
    <property type="entry name" value="Periplasmic binding protein-like II"/>
    <property type="match status" value="1"/>
</dbReference>
<dbReference type="Gene3D" id="3.40.190.10">
    <property type="entry name" value="Periplasmic binding protein-like II"/>
    <property type="match status" value="1"/>
</dbReference>
<dbReference type="RefSeq" id="WP_373454513.1">
    <property type="nucleotide sequence ID" value="NZ_NEVJ01000003.1"/>
</dbReference>
<evidence type="ECO:0000256" key="2">
    <source>
        <dbReference type="SAM" id="SignalP"/>
    </source>
</evidence>
<reference evidence="3" key="1">
    <citation type="submission" date="2017-05" db="EMBL/GenBank/DDBJ databases">
        <title>Complete and WGS of Bordetella genogroups.</title>
        <authorList>
            <person name="Spilker T."/>
            <person name="Lipuma J."/>
        </authorList>
    </citation>
    <scope>NUCLEOTIDE SEQUENCE</scope>
    <source>
        <strain evidence="3">AU21707</strain>
    </source>
</reference>
<dbReference type="PANTHER" id="PTHR42928:SF5">
    <property type="entry name" value="BLR1237 PROTEIN"/>
    <property type="match status" value="1"/>
</dbReference>
<organism evidence="3 4">
    <name type="scientific">Bordetella genomosp. 9</name>
    <dbReference type="NCBI Taxonomy" id="1416803"/>
    <lineage>
        <taxon>Bacteria</taxon>
        <taxon>Pseudomonadati</taxon>
        <taxon>Pseudomonadota</taxon>
        <taxon>Betaproteobacteria</taxon>
        <taxon>Burkholderiales</taxon>
        <taxon>Alcaligenaceae</taxon>
        <taxon>Bordetella</taxon>
    </lineage>
</organism>
<protein>
    <submittedName>
        <fullName evidence="3">MFS transporter</fullName>
    </submittedName>
</protein>
<comment type="similarity">
    <text evidence="1">Belongs to the UPF0065 (bug) family.</text>
</comment>
<accession>A0A261R8K5</accession>
<evidence type="ECO:0000313" key="3">
    <source>
        <dbReference type="EMBL" id="OZI21324.1"/>
    </source>
</evidence>
<feature type="signal peptide" evidence="2">
    <location>
        <begin position="1"/>
        <end position="28"/>
    </location>
</feature>
<keyword evidence="2" id="KW-0732">Signal</keyword>
<dbReference type="PIRSF" id="PIRSF017082">
    <property type="entry name" value="YflP"/>
    <property type="match status" value="1"/>
</dbReference>
<dbReference type="Proteomes" id="UP000216857">
    <property type="component" value="Unassembled WGS sequence"/>
</dbReference>
<keyword evidence="4" id="KW-1185">Reference proteome</keyword>
<gene>
    <name evidence="3" type="ORF">CAL26_12860</name>
</gene>
<dbReference type="CDD" id="cd13578">
    <property type="entry name" value="PBP2_Bug27"/>
    <property type="match status" value="1"/>
</dbReference>
<name>A0A261R8K5_9BORD</name>
<dbReference type="AlphaFoldDB" id="A0A261R8K5"/>